<feature type="domain" description="Enoyl reductase (ER)" evidence="4">
    <location>
        <begin position="14"/>
        <end position="355"/>
    </location>
</feature>
<name>A0A4Q9DJR3_9BACL</name>
<keyword evidence="6" id="KW-1185">Reference proteome</keyword>
<dbReference type="Pfam" id="PF00107">
    <property type="entry name" value="ADH_zinc_N"/>
    <property type="match status" value="1"/>
</dbReference>
<evidence type="ECO:0000259" key="4">
    <source>
        <dbReference type="SMART" id="SM00829"/>
    </source>
</evidence>
<organism evidence="5 6">
    <name type="scientific">Paenibacillus thalictri</name>
    <dbReference type="NCBI Taxonomy" id="2527873"/>
    <lineage>
        <taxon>Bacteria</taxon>
        <taxon>Bacillati</taxon>
        <taxon>Bacillota</taxon>
        <taxon>Bacilli</taxon>
        <taxon>Bacillales</taxon>
        <taxon>Paenibacillaceae</taxon>
        <taxon>Paenibacillus</taxon>
    </lineage>
</organism>
<dbReference type="InterPro" id="IPR013149">
    <property type="entry name" value="ADH-like_C"/>
</dbReference>
<keyword evidence="1" id="KW-0479">Metal-binding</keyword>
<reference evidence="5 6" key="1">
    <citation type="submission" date="2019-02" db="EMBL/GenBank/DDBJ databases">
        <title>Paenibacillus sp. nov., isolated from surface-sterilized tissue of Thalictrum simplex L.</title>
        <authorList>
            <person name="Tuo L."/>
        </authorList>
    </citation>
    <scope>NUCLEOTIDE SEQUENCE [LARGE SCALE GENOMIC DNA]</scope>
    <source>
        <strain evidence="5 6">N2SHLJ1</strain>
    </source>
</reference>
<comment type="caution">
    <text evidence="5">The sequence shown here is derived from an EMBL/GenBank/DDBJ whole genome shotgun (WGS) entry which is preliminary data.</text>
</comment>
<keyword evidence="3" id="KW-0560">Oxidoreductase</keyword>
<dbReference type="GO" id="GO:0046872">
    <property type="term" value="F:metal ion binding"/>
    <property type="evidence" value="ECO:0007669"/>
    <property type="project" value="UniProtKB-KW"/>
</dbReference>
<dbReference type="AlphaFoldDB" id="A0A4Q9DJR3"/>
<dbReference type="OrthoDB" id="9777057at2"/>
<dbReference type="Pfam" id="PF08240">
    <property type="entry name" value="ADH_N"/>
    <property type="match status" value="1"/>
</dbReference>
<dbReference type="PANTHER" id="PTHR43401:SF2">
    <property type="entry name" value="L-THREONINE 3-DEHYDROGENASE"/>
    <property type="match status" value="1"/>
</dbReference>
<sequence length="357" mass="38816">MNSGAVMKAVVVHGPGDYRLEEAPIPAVGTGELLIRVEACGICASDIKTYHGAPKIWGGDGNPPYIQTPVVAGHEFIGEVVELGPDYSGEFRVGDRVISEQIVPCWNCRYCNTGKYWMCQKHDIYGFRPNVNGAMAQYMKFSKDALVYRVPRELSLEQAVLIEPYACSKHAVDRGSIGPDDTVVVAGAGTLGLGMVGAIHMLKPKTLVVLDLKEDRLELAKRFGADVAINPGTADPVQAVLDLTDGYGCDVYIEATGHPASVKQGLEMIRKLGRFVEFSVFKDPVTVDWSIIGDSKELDIYGAHLGPYCYTPVIDAIANGSMPTDGVVTHRFPLEQWKEAFEVMERGDGSIKVILIP</sequence>
<dbReference type="InterPro" id="IPR050129">
    <property type="entry name" value="Zn_alcohol_dh"/>
</dbReference>
<dbReference type="InterPro" id="IPR020843">
    <property type="entry name" value="ER"/>
</dbReference>
<dbReference type="Gene3D" id="3.40.50.720">
    <property type="entry name" value="NAD(P)-binding Rossmann-like Domain"/>
    <property type="match status" value="1"/>
</dbReference>
<dbReference type="Proteomes" id="UP000293142">
    <property type="component" value="Unassembled WGS sequence"/>
</dbReference>
<dbReference type="InterPro" id="IPR036291">
    <property type="entry name" value="NAD(P)-bd_dom_sf"/>
</dbReference>
<dbReference type="SUPFAM" id="SSF50129">
    <property type="entry name" value="GroES-like"/>
    <property type="match status" value="1"/>
</dbReference>
<evidence type="ECO:0000256" key="1">
    <source>
        <dbReference type="ARBA" id="ARBA00022723"/>
    </source>
</evidence>
<proteinExistence type="predicted"/>
<dbReference type="InterPro" id="IPR013154">
    <property type="entry name" value="ADH-like_N"/>
</dbReference>
<dbReference type="SMART" id="SM00829">
    <property type="entry name" value="PKS_ER"/>
    <property type="match status" value="1"/>
</dbReference>
<protein>
    <submittedName>
        <fullName evidence="5">Erythritol/L-threitol dehydrogenase</fullName>
    </submittedName>
</protein>
<evidence type="ECO:0000313" key="5">
    <source>
        <dbReference type="EMBL" id="TBL74639.1"/>
    </source>
</evidence>
<gene>
    <name evidence="5" type="ORF">EYB31_25315</name>
</gene>
<evidence type="ECO:0000313" key="6">
    <source>
        <dbReference type="Proteomes" id="UP000293142"/>
    </source>
</evidence>
<dbReference type="InterPro" id="IPR011032">
    <property type="entry name" value="GroES-like_sf"/>
</dbReference>
<dbReference type="SUPFAM" id="SSF51735">
    <property type="entry name" value="NAD(P)-binding Rossmann-fold domains"/>
    <property type="match status" value="1"/>
</dbReference>
<evidence type="ECO:0000256" key="3">
    <source>
        <dbReference type="ARBA" id="ARBA00023002"/>
    </source>
</evidence>
<dbReference type="EMBL" id="SIRE01000019">
    <property type="protein sequence ID" value="TBL74639.1"/>
    <property type="molecule type" value="Genomic_DNA"/>
</dbReference>
<dbReference type="RefSeq" id="WP_131016224.1">
    <property type="nucleotide sequence ID" value="NZ_SIRE01000019.1"/>
</dbReference>
<dbReference type="PANTHER" id="PTHR43401">
    <property type="entry name" value="L-THREONINE 3-DEHYDROGENASE"/>
    <property type="match status" value="1"/>
</dbReference>
<keyword evidence="2" id="KW-0862">Zinc</keyword>
<dbReference type="GO" id="GO:0016491">
    <property type="term" value="F:oxidoreductase activity"/>
    <property type="evidence" value="ECO:0007669"/>
    <property type="project" value="UniProtKB-KW"/>
</dbReference>
<evidence type="ECO:0000256" key="2">
    <source>
        <dbReference type="ARBA" id="ARBA00022833"/>
    </source>
</evidence>
<dbReference type="Gene3D" id="3.90.180.10">
    <property type="entry name" value="Medium-chain alcohol dehydrogenases, catalytic domain"/>
    <property type="match status" value="1"/>
</dbReference>
<accession>A0A4Q9DJR3</accession>